<dbReference type="InterPro" id="IPR013078">
    <property type="entry name" value="His_Pase_superF_clade-1"/>
</dbReference>
<dbReference type="SUPFAM" id="SSF53254">
    <property type="entry name" value="Phosphoglycerate mutase-like"/>
    <property type="match status" value="1"/>
</dbReference>
<gene>
    <name evidence="1" type="ORF">J2Z69_002517</name>
</gene>
<evidence type="ECO:0000313" key="1">
    <source>
        <dbReference type="EMBL" id="MBP2001472.1"/>
    </source>
</evidence>
<dbReference type="Pfam" id="PF00300">
    <property type="entry name" value="His_Phos_1"/>
    <property type="match status" value="1"/>
</dbReference>
<comment type="caution">
    <text evidence="1">The sequence shown here is derived from an EMBL/GenBank/DDBJ whole genome shotgun (WGS) entry which is preliminary data.</text>
</comment>
<name>A0ABS4JIF5_9BACL</name>
<dbReference type="Proteomes" id="UP001519288">
    <property type="component" value="Unassembled WGS sequence"/>
</dbReference>
<accession>A0ABS4JIF5</accession>
<protein>
    <submittedName>
        <fullName evidence="1">Broad specificity phosphatase PhoE</fullName>
    </submittedName>
</protein>
<dbReference type="CDD" id="cd07067">
    <property type="entry name" value="HP_PGM_like"/>
    <property type="match status" value="1"/>
</dbReference>
<proteinExistence type="predicted"/>
<dbReference type="Gene3D" id="3.40.50.1240">
    <property type="entry name" value="Phosphoglycerate mutase-like"/>
    <property type="match status" value="1"/>
</dbReference>
<reference evidence="1 2" key="1">
    <citation type="submission" date="2021-03" db="EMBL/GenBank/DDBJ databases">
        <title>Genomic Encyclopedia of Type Strains, Phase IV (KMG-IV): sequencing the most valuable type-strain genomes for metagenomic binning, comparative biology and taxonomic classification.</title>
        <authorList>
            <person name="Goeker M."/>
        </authorList>
    </citation>
    <scope>NUCLEOTIDE SEQUENCE [LARGE SCALE GENOMIC DNA]</scope>
    <source>
        <strain evidence="1 2">DSM 26806</strain>
    </source>
</reference>
<dbReference type="EMBL" id="JAGGLD010000004">
    <property type="protein sequence ID" value="MBP2001472.1"/>
    <property type="molecule type" value="Genomic_DNA"/>
</dbReference>
<sequence>MSIGLVRHFKVLHPPTGAWMTGKQFDHWVEGYNQAEIDTSSYTAYDHIKWDVCLSSDLYRAAKTATFFHTGSIEQTERLREVDMKGVGPAKLRLPYSLWLVAARIAWYYSHPSQPEGRGETEARAAAIISQIEEDYRGLNVLVVSHGGIMKSLTRELFSRGYQGDRFIRPPNGKLYIYNK</sequence>
<dbReference type="InterPro" id="IPR029033">
    <property type="entry name" value="His_PPase_superfam"/>
</dbReference>
<evidence type="ECO:0000313" key="2">
    <source>
        <dbReference type="Proteomes" id="UP001519288"/>
    </source>
</evidence>
<dbReference type="RefSeq" id="WP_209862907.1">
    <property type="nucleotide sequence ID" value="NZ_JAGGLD010000004.1"/>
</dbReference>
<keyword evidence="2" id="KW-1185">Reference proteome</keyword>
<organism evidence="1 2">
    <name type="scientific">Paenibacillus shirakamiensis</name>
    <dbReference type="NCBI Taxonomy" id="1265935"/>
    <lineage>
        <taxon>Bacteria</taxon>
        <taxon>Bacillati</taxon>
        <taxon>Bacillota</taxon>
        <taxon>Bacilli</taxon>
        <taxon>Bacillales</taxon>
        <taxon>Paenibacillaceae</taxon>
        <taxon>Paenibacillus</taxon>
    </lineage>
</organism>